<evidence type="ECO:0000259" key="4">
    <source>
        <dbReference type="Pfam" id="PF00266"/>
    </source>
</evidence>
<dbReference type="EMBL" id="AP025591">
    <property type="protein sequence ID" value="BDG05379.1"/>
    <property type="molecule type" value="Genomic_DNA"/>
</dbReference>
<accession>A0ABN6MWK8</accession>
<dbReference type="Proteomes" id="UP001162891">
    <property type="component" value="Chromosome"/>
</dbReference>
<comment type="cofactor">
    <cofactor evidence="1">
        <name>pyridoxal 5'-phosphate</name>
        <dbReference type="ChEBI" id="CHEBI:597326"/>
    </cofactor>
</comment>
<dbReference type="InterPro" id="IPR000192">
    <property type="entry name" value="Aminotrans_V_dom"/>
</dbReference>
<name>A0ABN6MWK8_9BACT</name>
<dbReference type="SUPFAM" id="SSF53383">
    <property type="entry name" value="PLP-dependent transferases"/>
    <property type="match status" value="1"/>
</dbReference>
<dbReference type="InterPro" id="IPR015422">
    <property type="entry name" value="PyrdxlP-dep_Trfase_small"/>
</dbReference>
<sequence>MNVSAVPELAPPLRLLLGPGPSMVHPRVLRAMSTPLLGHLDPRFLEIMNEVQAQLRAVFRTENPFTIAVSGTGSAGMEAALVNLIEPGDAAIVVAAGVFGNRMAEIVGRCGGRLVKLDVPWGQVCELGRIEEALRKEGKVKVVAVVHAETSTGAQQPMEGLGKLCHAHGALLVVDTVTSLGGVPVEVDAWEADAVYSGTQKCLSCPPGLAPLTLSPRALDAVKARKTKVQSWYLDAGMVADYWAEGKRVYHHTAPISMVYALRESLRLVLEEGLEARFARHRRHSAALMAGVAALGCSPQAQEGHRLPSLNCVRAPAGVDEGAVRKALLNEHDIEIGGGLGPLAGQVWRIGLMGESSRQENVLAVLAALEQALAKQGKAPKPGASLAAALESYARS</sequence>
<keyword evidence="6" id="KW-1185">Reference proteome</keyword>
<dbReference type="InterPro" id="IPR024169">
    <property type="entry name" value="SP_NH2Trfase/AEP_transaminase"/>
</dbReference>
<evidence type="ECO:0000313" key="6">
    <source>
        <dbReference type="Proteomes" id="UP001162891"/>
    </source>
</evidence>
<organism evidence="5 6">
    <name type="scientific">Anaeromyxobacter oryzae</name>
    <dbReference type="NCBI Taxonomy" id="2918170"/>
    <lineage>
        <taxon>Bacteria</taxon>
        <taxon>Pseudomonadati</taxon>
        <taxon>Myxococcota</taxon>
        <taxon>Myxococcia</taxon>
        <taxon>Myxococcales</taxon>
        <taxon>Cystobacterineae</taxon>
        <taxon>Anaeromyxobacteraceae</taxon>
        <taxon>Anaeromyxobacter</taxon>
    </lineage>
</organism>
<comment type="similarity">
    <text evidence="2">Belongs to the class-V pyridoxal-phosphate-dependent aminotransferase family.</text>
</comment>
<dbReference type="Gene3D" id="3.90.1150.10">
    <property type="entry name" value="Aspartate Aminotransferase, domain 1"/>
    <property type="match status" value="1"/>
</dbReference>
<protein>
    <submittedName>
        <fullName evidence="5">Alanine--glyoxylate aminotransferase</fullName>
    </submittedName>
</protein>
<keyword evidence="3" id="KW-0663">Pyridoxal phosphate</keyword>
<gene>
    <name evidence="5" type="ORF">AMOR_43750</name>
</gene>
<dbReference type="InterPro" id="IPR015421">
    <property type="entry name" value="PyrdxlP-dep_Trfase_major"/>
</dbReference>
<evidence type="ECO:0000256" key="3">
    <source>
        <dbReference type="ARBA" id="ARBA00022898"/>
    </source>
</evidence>
<keyword evidence="5" id="KW-0808">Transferase</keyword>
<dbReference type="Gene3D" id="3.40.640.10">
    <property type="entry name" value="Type I PLP-dependent aspartate aminotransferase-like (Major domain)"/>
    <property type="match status" value="1"/>
</dbReference>
<dbReference type="PANTHER" id="PTHR21152:SF40">
    <property type="entry name" value="ALANINE--GLYOXYLATE AMINOTRANSFERASE"/>
    <property type="match status" value="1"/>
</dbReference>
<dbReference type="Pfam" id="PF00266">
    <property type="entry name" value="Aminotran_5"/>
    <property type="match status" value="1"/>
</dbReference>
<dbReference type="CDD" id="cd06451">
    <property type="entry name" value="AGAT_like"/>
    <property type="match status" value="1"/>
</dbReference>
<dbReference type="PIRSF" id="PIRSF000524">
    <property type="entry name" value="SPT"/>
    <property type="match status" value="1"/>
</dbReference>
<keyword evidence="5" id="KW-0032">Aminotransferase</keyword>
<proteinExistence type="inferred from homology"/>
<evidence type="ECO:0000313" key="5">
    <source>
        <dbReference type="EMBL" id="BDG05379.1"/>
    </source>
</evidence>
<reference evidence="6" key="1">
    <citation type="journal article" date="2022" name="Int. J. Syst. Evol. Microbiol.">
        <title>Anaeromyxobacter oryzae sp. nov., Anaeromyxobacter diazotrophicus sp. nov. and Anaeromyxobacter paludicola sp. nov., isolated from paddy soils.</title>
        <authorList>
            <person name="Itoh H."/>
            <person name="Xu Z."/>
            <person name="Mise K."/>
            <person name="Masuda Y."/>
            <person name="Ushijima N."/>
            <person name="Hayakawa C."/>
            <person name="Shiratori Y."/>
            <person name="Senoo K."/>
        </authorList>
    </citation>
    <scope>NUCLEOTIDE SEQUENCE [LARGE SCALE GENOMIC DNA]</scope>
    <source>
        <strain evidence="6">Red232</strain>
    </source>
</reference>
<dbReference type="InterPro" id="IPR015424">
    <property type="entry name" value="PyrdxlP-dep_Trfase"/>
</dbReference>
<dbReference type="GO" id="GO:0008483">
    <property type="term" value="F:transaminase activity"/>
    <property type="evidence" value="ECO:0007669"/>
    <property type="project" value="UniProtKB-KW"/>
</dbReference>
<dbReference type="PANTHER" id="PTHR21152">
    <property type="entry name" value="AMINOTRANSFERASE CLASS V"/>
    <property type="match status" value="1"/>
</dbReference>
<evidence type="ECO:0000256" key="2">
    <source>
        <dbReference type="ARBA" id="ARBA00009236"/>
    </source>
</evidence>
<feature type="domain" description="Aminotransferase class V" evidence="4">
    <location>
        <begin position="38"/>
        <end position="339"/>
    </location>
</feature>
<dbReference type="RefSeq" id="WP_248354139.1">
    <property type="nucleotide sequence ID" value="NZ_AP025591.1"/>
</dbReference>
<evidence type="ECO:0000256" key="1">
    <source>
        <dbReference type="ARBA" id="ARBA00001933"/>
    </source>
</evidence>